<proteinExistence type="predicted"/>
<evidence type="ECO:0000313" key="3">
    <source>
        <dbReference type="Proteomes" id="UP001642409"/>
    </source>
</evidence>
<dbReference type="SUPFAM" id="SSF52058">
    <property type="entry name" value="L domain-like"/>
    <property type="match status" value="1"/>
</dbReference>
<organism evidence="1">
    <name type="scientific">Hexamita inflata</name>
    <dbReference type="NCBI Taxonomy" id="28002"/>
    <lineage>
        <taxon>Eukaryota</taxon>
        <taxon>Metamonada</taxon>
        <taxon>Diplomonadida</taxon>
        <taxon>Hexamitidae</taxon>
        <taxon>Hexamitinae</taxon>
        <taxon>Hexamita</taxon>
    </lineage>
</organism>
<name>A0AA86PD78_9EUKA</name>
<dbReference type="AlphaFoldDB" id="A0AA86PD78"/>
<sequence length="134" mass="15925">MKQSKQELEDIQNQYYKKHSTRVKPDGTLKIKRDIALKDLSFISRMNVKNLYISRCVNISFENMTSQSCEELMVNYCQLKSLNGISQFNKLKQLDISYDKLQDLGPLRNMIFWTYQVFNIMRSLRYNHLAICLI</sequence>
<evidence type="ECO:0000313" key="2">
    <source>
        <dbReference type="EMBL" id="CAL6025397.1"/>
    </source>
</evidence>
<protein>
    <submittedName>
        <fullName evidence="1">Leucine-rich repeat domain superfamily</fullName>
    </submittedName>
    <submittedName>
        <fullName evidence="2">Leucine-rich_repeat domain superfamily</fullName>
    </submittedName>
</protein>
<dbReference type="EMBL" id="CAXDID020000098">
    <property type="protein sequence ID" value="CAL6025397.1"/>
    <property type="molecule type" value="Genomic_DNA"/>
</dbReference>
<dbReference type="Proteomes" id="UP001642409">
    <property type="component" value="Unassembled WGS sequence"/>
</dbReference>
<comment type="caution">
    <text evidence="1">The sequence shown here is derived from an EMBL/GenBank/DDBJ whole genome shotgun (WGS) entry which is preliminary data.</text>
</comment>
<reference evidence="2 3" key="2">
    <citation type="submission" date="2024-07" db="EMBL/GenBank/DDBJ databases">
        <authorList>
            <person name="Akdeniz Z."/>
        </authorList>
    </citation>
    <scope>NUCLEOTIDE SEQUENCE [LARGE SCALE GENOMIC DNA]</scope>
</reference>
<reference evidence="1" key="1">
    <citation type="submission" date="2023-06" db="EMBL/GenBank/DDBJ databases">
        <authorList>
            <person name="Kurt Z."/>
        </authorList>
    </citation>
    <scope>NUCLEOTIDE SEQUENCE</scope>
</reference>
<accession>A0AA86PD78</accession>
<dbReference type="Gene3D" id="3.80.10.10">
    <property type="entry name" value="Ribonuclease Inhibitor"/>
    <property type="match status" value="1"/>
</dbReference>
<gene>
    <name evidence="1" type="ORF">HINF_LOCUS24559</name>
    <name evidence="2" type="ORF">HINF_LOCUS30235</name>
</gene>
<dbReference type="InterPro" id="IPR032675">
    <property type="entry name" value="LRR_dom_sf"/>
</dbReference>
<dbReference type="EMBL" id="CATOUU010000642">
    <property type="protein sequence ID" value="CAI9936914.1"/>
    <property type="molecule type" value="Genomic_DNA"/>
</dbReference>
<evidence type="ECO:0000313" key="1">
    <source>
        <dbReference type="EMBL" id="CAI9936914.1"/>
    </source>
</evidence>
<keyword evidence="3" id="KW-1185">Reference proteome</keyword>